<organism evidence="1 2">
    <name type="scientific">Hypocrea atroviridis (strain ATCC 20476 / IMI 206040)</name>
    <name type="common">Trichoderma atroviride</name>
    <dbReference type="NCBI Taxonomy" id="452589"/>
    <lineage>
        <taxon>Eukaryota</taxon>
        <taxon>Fungi</taxon>
        <taxon>Dikarya</taxon>
        <taxon>Ascomycota</taxon>
        <taxon>Pezizomycotina</taxon>
        <taxon>Sordariomycetes</taxon>
        <taxon>Hypocreomycetidae</taxon>
        <taxon>Hypocreales</taxon>
        <taxon>Hypocreaceae</taxon>
        <taxon>Trichoderma</taxon>
    </lineage>
</organism>
<reference evidence="1 2" key="1">
    <citation type="journal article" date="2011" name="Genome Biol.">
        <title>Comparative genome sequence analysis underscores mycoparasitism as the ancestral life style of Trichoderma.</title>
        <authorList>
            <person name="Kubicek C.P."/>
            <person name="Herrera-Estrella A."/>
            <person name="Seidl-Seiboth V."/>
            <person name="Martinez D.A."/>
            <person name="Druzhinina I.S."/>
            <person name="Thon M."/>
            <person name="Zeilinger S."/>
            <person name="Casas-Flores S."/>
            <person name="Horwitz B.A."/>
            <person name="Mukherjee P.K."/>
            <person name="Mukherjee M."/>
            <person name="Kredics L."/>
            <person name="Alcaraz L.D."/>
            <person name="Aerts A."/>
            <person name="Antal Z."/>
            <person name="Atanasova L."/>
            <person name="Cervantes-Badillo M.G."/>
            <person name="Challacombe J."/>
            <person name="Chertkov O."/>
            <person name="McCluskey K."/>
            <person name="Coulpier F."/>
            <person name="Deshpande N."/>
            <person name="von Doehren H."/>
            <person name="Ebbole D.J."/>
            <person name="Esquivel-Naranjo E.U."/>
            <person name="Fekete E."/>
            <person name="Flipphi M."/>
            <person name="Glaser F."/>
            <person name="Gomez-Rodriguez E.Y."/>
            <person name="Gruber S."/>
            <person name="Han C."/>
            <person name="Henrissat B."/>
            <person name="Hermosa R."/>
            <person name="Hernandez-Onate M."/>
            <person name="Karaffa L."/>
            <person name="Kosti I."/>
            <person name="Le Crom S."/>
            <person name="Lindquist E."/>
            <person name="Lucas S."/>
            <person name="Luebeck M."/>
            <person name="Luebeck P.S."/>
            <person name="Margeot A."/>
            <person name="Metz B."/>
            <person name="Misra M."/>
            <person name="Nevalainen H."/>
            <person name="Omann M."/>
            <person name="Packer N."/>
            <person name="Perrone G."/>
            <person name="Uresti-Rivera E.E."/>
            <person name="Salamov A."/>
            <person name="Schmoll M."/>
            <person name="Seiboth B."/>
            <person name="Shapiro H."/>
            <person name="Sukno S."/>
            <person name="Tamayo-Ramos J.A."/>
            <person name="Tisch D."/>
            <person name="Wiest A."/>
            <person name="Wilkinson H.H."/>
            <person name="Zhang M."/>
            <person name="Coutinho P.M."/>
            <person name="Kenerley C.M."/>
            <person name="Monte E."/>
            <person name="Baker S.E."/>
            <person name="Grigoriev I.V."/>
        </authorList>
    </citation>
    <scope>NUCLEOTIDE SEQUENCE [LARGE SCALE GENOMIC DNA]</scope>
    <source>
        <strain evidence="2">ATCC 20476 / IMI 206040</strain>
    </source>
</reference>
<proteinExistence type="predicted"/>
<evidence type="ECO:0000313" key="2">
    <source>
        <dbReference type="Proteomes" id="UP000005426"/>
    </source>
</evidence>
<evidence type="ECO:0000313" key="1">
    <source>
        <dbReference type="EMBL" id="EHK50082.1"/>
    </source>
</evidence>
<dbReference type="HOGENOM" id="CLU_2638375_0_0_1"/>
<gene>
    <name evidence="1" type="ORF">TRIATDRAFT_297416</name>
</gene>
<name>G9NHI8_HYPAI</name>
<dbReference type="Proteomes" id="UP000005426">
    <property type="component" value="Unassembled WGS sequence"/>
</dbReference>
<dbReference type="AlphaFoldDB" id="G9NHI8"/>
<comment type="caution">
    <text evidence="1">The sequence shown here is derived from an EMBL/GenBank/DDBJ whole genome shotgun (WGS) entry which is preliminary data.</text>
</comment>
<accession>G9NHI8</accession>
<keyword evidence="2" id="KW-1185">Reference proteome</keyword>
<dbReference type="EMBL" id="ABDG02000015">
    <property type="protein sequence ID" value="EHK50082.1"/>
    <property type="molecule type" value="Genomic_DNA"/>
</dbReference>
<dbReference type="OrthoDB" id="10317904at2759"/>
<protein>
    <submittedName>
        <fullName evidence="1">Uncharacterized protein</fullName>
    </submittedName>
</protein>
<sequence>MMVVSLPWNRHFNGDKRPYLSLMSHKGVVRAANSHPLAEFAARDALLHGRRVSRRGCRQEMVRDAASGVPLLGATCY</sequence>